<dbReference type="PANTHER" id="PTHR23206">
    <property type="entry name" value="MASK PROTEIN"/>
    <property type="match status" value="1"/>
</dbReference>
<name>C5KXS6_PERM5</name>
<dbReference type="PROSITE" id="PS50297">
    <property type="entry name" value="ANK_REP_REGION"/>
    <property type="match status" value="1"/>
</dbReference>
<dbReference type="GO" id="GO:0045087">
    <property type="term" value="P:innate immune response"/>
    <property type="evidence" value="ECO:0007669"/>
    <property type="project" value="TreeGrafter"/>
</dbReference>
<dbReference type="PROSITE" id="PS50088">
    <property type="entry name" value="ANK_REPEAT"/>
    <property type="match status" value="1"/>
</dbReference>
<sequence length="307" mass="33023">MVPRDTHGDIVVESSWKSGARTSLVLPQAPGLVGVYRDDGSTKSVAIQTKNQLNDVTATTSREELSTSTLTSVPAGPVHESMVQAVDDMAPGVDDVGRPRLLRAALWGRADLVADLLHRGADITQSSPSGITAVHVAAMTGDAAVIRVIVEHVGPTSKDTKYLDILRKTRGVASGLAIVVGEPLTDLSALLELKDHFGRAVAGKGVRDFHRAIRRAREYGQNVWGFVNGDSEAIMEAVLPRCYKDRVKFRMRRMPIPINPDCMQGGFTALHRAACDGSVRKTKFVLASGGDVNKLCEVRRETVSCGC</sequence>
<gene>
    <name evidence="4" type="ORF">Pmar_PMAR000843</name>
</gene>
<dbReference type="SUPFAM" id="SSF48403">
    <property type="entry name" value="Ankyrin repeat"/>
    <property type="match status" value="1"/>
</dbReference>
<dbReference type="GeneID" id="9039184"/>
<dbReference type="InterPro" id="IPR036770">
    <property type="entry name" value="Ankyrin_rpt-contain_sf"/>
</dbReference>
<protein>
    <recommendedName>
        <fullName evidence="6">Ankyrin repeat domain containing protein</fullName>
    </recommendedName>
</protein>
<dbReference type="GO" id="GO:0005737">
    <property type="term" value="C:cytoplasm"/>
    <property type="evidence" value="ECO:0007669"/>
    <property type="project" value="TreeGrafter"/>
</dbReference>
<dbReference type="EMBL" id="GG677256">
    <property type="protein sequence ID" value="EER10800.1"/>
    <property type="molecule type" value="Genomic_DNA"/>
</dbReference>
<dbReference type="RefSeq" id="XP_002779005.1">
    <property type="nucleotide sequence ID" value="XM_002778959.1"/>
</dbReference>
<dbReference type="InterPro" id="IPR002110">
    <property type="entry name" value="Ankyrin_rpt"/>
</dbReference>
<proteinExistence type="predicted"/>
<keyword evidence="5" id="KW-1185">Reference proteome</keyword>
<dbReference type="Gene3D" id="1.25.40.20">
    <property type="entry name" value="Ankyrin repeat-containing domain"/>
    <property type="match status" value="1"/>
</dbReference>
<dbReference type="SMART" id="SM00248">
    <property type="entry name" value="ANK"/>
    <property type="match status" value="3"/>
</dbReference>
<evidence type="ECO:0000256" key="1">
    <source>
        <dbReference type="ARBA" id="ARBA00022737"/>
    </source>
</evidence>
<organism evidence="5">
    <name type="scientific">Perkinsus marinus (strain ATCC 50983 / TXsc)</name>
    <dbReference type="NCBI Taxonomy" id="423536"/>
    <lineage>
        <taxon>Eukaryota</taxon>
        <taxon>Sar</taxon>
        <taxon>Alveolata</taxon>
        <taxon>Perkinsozoa</taxon>
        <taxon>Perkinsea</taxon>
        <taxon>Perkinsida</taxon>
        <taxon>Perkinsidae</taxon>
        <taxon>Perkinsus</taxon>
    </lineage>
</organism>
<dbReference type="InParanoid" id="C5KXS6"/>
<evidence type="ECO:0000313" key="5">
    <source>
        <dbReference type="Proteomes" id="UP000007800"/>
    </source>
</evidence>
<feature type="repeat" description="ANK" evidence="3">
    <location>
        <begin position="265"/>
        <end position="297"/>
    </location>
</feature>
<evidence type="ECO:0000256" key="2">
    <source>
        <dbReference type="ARBA" id="ARBA00023043"/>
    </source>
</evidence>
<reference evidence="4 5" key="1">
    <citation type="submission" date="2008-07" db="EMBL/GenBank/DDBJ databases">
        <authorList>
            <person name="El-Sayed N."/>
            <person name="Caler E."/>
            <person name="Inman J."/>
            <person name="Amedeo P."/>
            <person name="Hass B."/>
            <person name="Wortman J."/>
        </authorList>
    </citation>
    <scope>NUCLEOTIDE SEQUENCE [LARGE SCALE GENOMIC DNA]</scope>
    <source>
        <strain evidence="5">ATCC 50983 / TXsc</strain>
    </source>
</reference>
<dbReference type="InterPro" id="IPR051631">
    <property type="entry name" value="Ankyrin-KH/SAM_domain"/>
</dbReference>
<dbReference type="PANTHER" id="PTHR23206:SF7">
    <property type="entry name" value="PROTEIN KINASE DOMAIN-CONTAINING PROTEIN"/>
    <property type="match status" value="1"/>
</dbReference>
<dbReference type="Proteomes" id="UP000007800">
    <property type="component" value="Unassembled WGS sequence"/>
</dbReference>
<dbReference type="OrthoDB" id="10264606at2759"/>
<evidence type="ECO:0000256" key="3">
    <source>
        <dbReference type="PROSITE-ProRule" id="PRU00023"/>
    </source>
</evidence>
<keyword evidence="1" id="KW-0677">Repeat</keyword>
<evidence type="ECO:0000313" key="4">
    <source>
        <dbReference type="EMBL" id="EER10800.1"/>
    </source>
</evidence>
<dbReference type="AlphaFoldDB" id="C5KXS6"/>
<evidence type="ECO:0008006" key="6">
    <source>
        <dbReference type="Google" id="ProtNLM"/>
    </source>
</evidence>
<keyword evidence="2 3" id="KW-0040">ANK repeat</keyword>
<accession>C5KXS6</accession>